<dbReference type="EMBL" id="GDID01005002">
    <property type="protein sequence ID" value="JAP91604.1"/>
    <property type="molecule type" value="Transcribed_RNA"/>
</dbReference>
<feature type="non-terminal residue" evidence="1">
    <location>
        <position position="1"/>
    </location>
</feature>
<accession>A0A146K6Q2</accession>
<organism evidence="1">
    <name type="scientific">Trepomonas sp. PC1</name>
    <dbReference type="NCBI Taxonomy" id="1076344"/>
    <lineage>
        <taxon>Eukaryota</taxon>
        <taxon>Metamonada</taxon>
        <taxon>Diplomonadida</taxon>
        <taxon>Hexamitidae</taxon>
        <taxon>Hexamitinae</taxon>
        <taxon>Trepomonas</taxon>
    </lineage>
</organism>
<evidence type="ECO:0000313" key="1">
    <source>
        <dbReference type="EMBL" id="JAP91604.1"/>
    </source>
</evidence>
<reference evidence="1" key="1">
    <citation type="submission" date="2015-07" db="EMBL/GenBank/DDBJ databases">
        <title>Adaptation to a free-living lifestyle via gene acquisitions in the diplomonad Trepomonas sp. PC1.</title>
        <authorList>
            <person name="Xu F."/>
            <person name="Jerlstrom-Hultqvist J."/>
            <person name="Kolisko M."/>
            <person name="Simpson A.G.B."/>
            <person name="Roger A.J."/>
            <person name="Svard S.G."/>
            <person name="Andersson J.O."/>
        </authorList>
    </citation>
    <scope>NUCLEOTIDE SEQUENCE</scope>
    <source>
        <strain evidence="1">PC1</strain>
    </source>
</reference>
<dbReference type="PANTHER" id="PTHR46599:SF3">
    <property type="entry name" value="PIGGYBAC TRANSPOSABLE ELEMENT-DERIVED PROTEIN 4"/>
    <property type="match status" value="1"/>
</dbReference>
<proteinExistence type="predicted"/>
<dbReference type="PANTHER" id="PTHR46599">
    <property type="entry name" value="PIGGYBAC TRANSPOSABLE ELEMENT-DERIVED PROTEIN 4"/>
    <property type="match status" value="1"/>
</dbReference>
<gene>
    <name evidence="1" type="ORF">TPC1_16736</name>
</gene>
<dbReference type="AlphaFoldDB" id="A0A146K6Q2"/>
<name>A0A146K6Q2_9EUKA</name>
<protein>
    <submittedName>
        <fullName evidence="1">Transposase IS4</fullName>
    </submittedName>
</protein>
<sequence length="166" mass="19624">TDDMTHTGQKPYLGKGKPQIANTFCHVYGGVDLMDHFLSFIRPTLRTRRWPTKLFFHMLTIVLHNAFILYKRQFPNCKWSLRQYCIEVMNELKSQNFRRIKPQHVIVPKKHIRVSISKIPALNGCKRMSCQCGRRTYKICSCGDILCEICFFEHFEQQIRNSTILK</sequence>